<dbReference type="Gene3D" id="3.20.170.20">
    <property type="entry name" value="Protein of unknown function DUF952"/>
    <property type="match status" value="1"/>
</dbReference>
<gene>
    <name evidence="1" type="ORF">SAMN04489858_103268</name>
</gene>
<accession>A0A1I0CE38</accession>
<dbReference type="RefSeq" id="WP_090733259.1">
    <property type="nucleotide sequence ID" value="NZ_FOHO01000003.1"/>
</dbReference>
<dbReference type="PANTHER" id="PTHR34129">
    <property type="entry name" value="BLR1139 PROTEIN"/>
    <property type="match status" value="1"/>
</dbReference>
<dbReference type="PANTHER" id="PTHR34129:SF1">
    <property type="entry name" value="DUF952 DOMAIN-CONTAINING PROTEIN"/>
    <property type="match status" value="1"/>
</dbReference>
<organism evidence="1 2">
    <name type="scientific">Paracoccus homiensis</name>
    <dbReference type="NCBI Taxonomy" id="364199"/>
    <lineage>
        <taxon>Bacteria</taxon>
        <taxon>Pseudomonadati</taxon>
        <taxon>Pseudomonadota</taxon>
        <taxon>Alphaproteobacteria</taxon>
        <taxon>Rhodobacterales</taxon>
        <taxon>Paracoccaceae</taxon>
        <taxon>Paracoccus</taxon>
    </lineage>
</organism>
<dbReference type="EMBL" id="FOHO01000003">
    <property type="protein sequence ID" value="SET17311.1"/>
    <property type="molecule type" value="Genomic_DNA"/>
</dbReference>
<dbReference type="OrthoDB" id="9799937at2"/>
<dbReference type="Pfam" id="PF06108">
    <property type="entry name" value="DUF952"/>
    <property type="match status" value="1"/>
</dbReference>
<dbReference type="SUPFAM" id="SSF56399">
    <property type="entry name" value="ADP-ribosylation"/>
    <property type="match status" value="1"/>
</dbReference>
<evidence type="ECO:0000313" key="1">
    <source>
        <dbReference type="EMBL" id="SET17311.1"/>
    </source>
</evidence>
<dbReference type="STRING" id="364199.SAMN04489858_103268"/>
<reference evidence="1 2" key="1">
    <citation type="submission" date="2016-10" db="EMBL/GenBank/DDBJ databases">
        <authorList>
            <person name="de Groot N.N."/>
        </authorList>
    </citation>
    <scope>NUCLEOTIDE SEQUENCE [LARGE SCALE GENOMIC DNA]</scope>
    <source>
        <strain evidence="1 2">DSM 17862</strain>
    </source>
</reference>
<protein>
    <submittedName>
        <fullName evidence="1">Uncharacterized conserved protein, DUF952 family</fullName>
    </submittedName>
</protein>
<dbReference type="AlphaFoldDB" id="A0A1I0CE38"/>
<name>A0A1I0CE38_9RHOB</name>
<dbReference type="InterPro" id="IPR009297">
    <property type="entry name" value="DUF952"/>
</dbReference>
<proteinExistence type="predicted"/>
<evidence type="ECO:0000313" key="2">
    <source>
        <dbReference type="Proteomes" id="UP000199180"/>
    </source>
</evidence>
<sequence length="111" mass="12393">MLIYKILREDEWATLKAQGETDGSPADVADGYIHFSTATQLPGTLAKHYAGETPLHMLACDPDTLGDKLIWEPARGGDLFPHLYRRFTLADIQWSRVVELTEDGHQTGPLE</sequence>
<keyword evidence="2" id="KW-1185">Reference proteome</keyword>
<dbReference type="Proteomes" id="UP000199180">
    <property type="component" value="Unassembled WGS sequence"/>
</dbReference>